<dbReference type="Proteomes" id="UP000683360">
    <property type="component" value="Unassembled WGS sequence"/>
</dbReference>
<protein>
    <submittedName>
        <fullName evidence="2">Uncharacterized protein</fullName>
    </submittedName>
</protein>
<dbReference type="EMBL" id="CAJPWZ010001727">
    <property type="protein sequence ID" value="CAG2222138.1"/>
    <property type="molecule type" value="Genomic_DNA"/>
</dbReference>
<feature type="region of interest" description="Disordered" evidence="1">
    <location>
        <begin position="1467"/>
        <end position="1486"/>
    </location>
</feature>
<keyword evidence="3" id="KW-1185">Reference proteome</keyword>
<feature type="compositionally biased region" description="Basic and acidic residues" evidence="1">
    <location>
        <begin position="504"/>
        <end position="517"/>
    </location>
</feature>
<feature type="region of interest" description="Disordered" evidence="1">
    <location>
        <begin position="678"/>
        <end position="714"/>
    </location>
</feature>
<feature type="region of interest" description="Disordered" evidence="1">
    <location>
        <begin position="504"/>
        <end position="524"/>
    </location>
</feature>
<evidence type="ECO:0000313" key="3">
    <source>
        <dbReference type="Proteomes" id="UP000683360"/>
    </source>
</evidence>
<accession>A0A8S3SMY7</accession>
<comment type="caution">
    <text evidence="2">The sequence shown here is derived from an EMBL/GenBank/DDBJ whole genome shotgun (WGS) entry which is preliminary data.</text>
</comment>
<feature type="compositionally biased region" description="Polar residues" evidence="1">
    <location>
        <begin position="678"/>
        <end position="709"/>
    </location>
</feature>
<organism evidence="2 3">
    <name type="scientific">Mytilus edulis</name>
    <name type="common">Blue mussel</name>
    <dbReference type="NCBI Taxonomy" id="6550"/>
    <lineage>
        <taxon>Eukaryota</taxon>
        <taxon>Metazoa</taxon>
        <taxon>Spiralia</taxon>
        <taxon>Lophotrochozoa</taxon>
        <taxon>Mollusca</taxon>
        <taxon>Bivalvia</taxon>
        <taxon>Autobranchia</taxon>
        <taxon>Pteriomorphia</taxon>
        <taxon>Mytilida</taxon>
        <taxon>Mytiloidea</taxon>
        <taxon>Mytilidae</taxon>
        <taxon>Mytilinae</taxon>
        <taxon>Mytilus</taxon>
    </lineage>
</organism>
<proteinExistence type="predicted"/>
<gene>
    <name evidence="2" type="ORF">MEDL_35497</name>
</gene>
<sequence length="2024" mass="229296">MSFSTASTLINFGIVLDIHGECRLSSYMLDILRITGPLTENQIEQFKDLSEIQETRQRIMDIKRNGREFFLQNSNNNRHKLALRSPRMFENNTERFEYNTERFENSTETETDGDRLFKATAILKELLPKYFSRQYGNMKDKETQTENNTEKTVDMNKLKTLMEFAVEKIPDSSISNVKVFLDCCMGKLVNKNDEAMSFYCNRYTHDNNDLTDGSKNELFRNNTDIDEIWNSHRNSKYMIDDDYFETRMQSIITTTIDACNKRARSLGCKPSKDKIIVDYLNTRNRIAGEKMYYNQNKVSADVADSVDISNEKYTFDHEMERHGISLETTYNNNKEMFLNVMGSSRTVSPPTTFEYYSSEDDLRAANVSQSTTTLMSSTYGDKSSDREIFIEKAQTNKPFMIMKQNHQSDEEHIGIKPNESKSHPSTFSYYLPESAVPFNWARNGPDPCDDVVDDEYYREELVVPKLDLMFTRVEDVPISVHDTDSSFWSESQSSNRSFQMYLRSKSEDADKTGKTTEESSFNHSARPNVTSNLLVAPDFDLDESFEKIPECAVKPIKNLIDRIGYDSNTELREKRKRILESANTRILHEEKELDSNSVDVSSKTSNQEENAFKTFDLELLSPNTKTDMKRRILKSAKWVLAVVTYMETKKDLDDCKSLFQIENLNNDVVTRDINSYENLSSTKSHPSNDQFGSQSLYESDKSSNSSQSRGRGYSFEKFDKPTETVFISSPSSLVHVSVSRSALQNEADNLAYNGQIRTKLEESTDCKELKMQSIKPQGQNSLYEHTNEDIIDNQPHISFSSESLSSDIIPNIISSVVETLQRDHANRMSDLTDDLSNESCSWNIPTIPPESPHNGLNTLCDTSTIKPEFHADGHMVTDPMTTEKLSNVKDASINNEDTLIQNTLHAPQKSLKRNESKKQNVVNLNYEIETPFYSDHKELPVHLKNGRLENNPNDQQNCYSVEVKSVSECLRTPLSTSDWPSVIQGIDKTEIRTISECPSTPSCRSDWASTESDFSEKVCQTGLFECSEKNNMTYDDVSVCKEEDGINNNRRNQNVDAFIPTKKIEDISNPLNKLDSDDLLLKSIETTDEPSYLSGSKMNNIAGHQSTEHENYFKIGQCDKEHYTDNYEINNFEDTSKKSDQSSTFSVFSNKPDIKHDVAGNMNICSLNSSPSGDTAPVDLVVSAANIENVGPAGSKIKENKVNFDEASVKSNGSWDRDGSERQNLLNNDDASVTSCSWDSNSEIVKPDIKHDVAGNMNICSLNSSPSGDTAPVDLVVSAANSETKMKNRHIDNEVFTVDEILKTKSYLSCLNKEHETHLDIDLVENIDQRASNGSWDSDGSERQNLLNNDDASVTSCCSWDSNSEIDKPDIKHDVAGNMNICSLNSSPSGDTAPVDLVVSAANSETKMKNRHIDNEVFTVDEILKTKSYLSCLNKEHETHLDIDLVENVGPAGSKIKENTVNFDEASVKSNGSWDSDGSERQNLLNNDNASVTSCCSWDSNSEIDKDDSINMTASKHMQSLLESDSTKIHGNRQLEPLQEQNETKNIIADIKHIDQSTVRIPKMDALVGNELKTQLSNKVTYSNNESIESTGSWQHRKYKRDCFQQKSIQSETKSKGKFDIPIDDEDVFLSKKRLSTLHKCVPDEVLSNRHLNEELNKNKLENTEIAFEDIENLDGAIKTVGRNVLYRGALVIDDGGGDTTDDCSVIDMPKSELERWQESKNQSLQKCDEDQNIAIEQIQPCLFQRMIPDHKNNQNDKTISKSSIQALSPLRGTPMLNPTQKMSNAITSTKSFDYVYNSPHQMPSFKPLETTHIGKPLKRQGILAPLKPIQETIKQEKKANKIKAQPVHQTKDVHENSSTETFSMPSFELADNFQLEINTQRDNHLRSNIQMDDDFIQNSPDSSESSCKRNFRDYMDKRKMDDDFAINSYESSDSENSGRNVNYNCNEDPTTGINVVVSQKRYRQKKAPLKSVIGKPPVCNNTFSIKSVNTAWTPDYRIWDPLRMVDGSVCQTFDYIGETKIQI</sequence>
<evidence type="ECO:0000313" key="2">
    <source>
        <dbReference type="EMBL" id="CAG2222138.1"/>
    </source>
</evidence>
<name>A0A8S3SMY7_MYTED</name>
<feature type="region of interest" description="Disordered" evidence="1">
    <location>
        <begin position="1207"/>
        <end position="1231"/>
    </location>
</feature>
<feature type="compositionally biased region" description="Polar residues" evidence="1">
    <location>
        <begin position="1468"/>
        <end position="1486"/>
    </location>
</feature>
<reference evidence="2" key="1">
    <citation type="submission" date="2021-03" db="EMBL/GenBank/DDBJ databases">
        <authorList>
            <person name="Bekaert M."/>
        </authorList>
    </citation>
    <scope>NUCLEOTIDE SEQUENCE</scope>
</reference>
<feature type="compositionally biased region" description="Polar residues" evidence="1">
    <location>
        <begin position="1222"/>
        <end position="1231"/>
    </location>
</feature>
<evidence type="ECO:0000256" key="1">
    <source>
        <dbReference type="SAM" id="MobiDB-lite"/>
    </source>
</evidence>
<dbReference type="OrthoDB" id="6178613at2759"/>